<feature type="domain" description="RNA polymerase sigma-70 region 2" evidence="5">
    <location>
        <begin position="15"/>
        <end position="80"/>
    </location>
</feature>
<dbReference type="GO" id="GO:0006352">
    <property type="term" value="P:DNA-templated transcription initiation"/>
    <property type="evidence" value="ECO:0007669"/>
    <property type="project" value="InterPro"/>
</dbReference>
<dbReference type="EMBL" id="JADMCD010000002">
    <property type="protein sequence ID" value="MBF8639953.1"/>
    <property type="molecule type" value="Genomic_DNA"/>
</dbReference>
<dbReference type="InterPro" id="IPR013325">
    <property type="entry name" value="RNA_pol_sigma_r2"/>
</dbReference>
<evidence type="ECO:0000313" key="7">
    <source>
        <dbReference type="EMBL" id="MBF8639953.1"/>
    </source>
</evidence>
<dbReference type="InterPro" id="IPR039425">
    <property type="entry name" value="RNA_pol_sigma-70-like"/>
</dbReference>
<organism evidence="8 9">
    <name type="scientific">Pseudomonas luteola</name>
    <dbReference type="NCBI Taxonomy" id="47886"/>
    <lineage>
        <taxon>Bacteria</taxon>
        <taxon>Pseudomonadati</taxon>
        <taxon>Pseudomonadota</taxon>
        <taxon>Gammaproteobacteria</taxon>
        <taxon>Pseudomonadales</taxon>
        <taxon>Pseudomonadaceae</taxon>
        <taxon>Pseudomonas</taxon>
    </lineage>
</organism>
<dbReference type="Gene3D" id="1.10.10.10">
    <property type="entry name" value="Winged helix-like DNA-binding domain superfamily/Winged helix DNA-binding domain"/>
    <property type="match status" value="1"/>
</dbReference>
<dbReference type="Gene3D" id="1.10.1740.10">
    <property type="match status" value="1"/>
</dbReference>
<evidence type="ECO:0000256" key="2">
    <source>
        <dbReference type="ARBA" id="ARBA00023015"/>
    </source>
</evidence>
<evidence type="ECO:0000313" key="8">
    <source>
        <dbReference type="EMBL" id="SPZ08482.1"/>
    </source>
</evidence>
<gene>
    <name evidence="8" type="primary">fecI_2</name>
    <name evidence="7" type="ORF">IRZ65_04560</name>
    <name evidence="8" type="ORF">NCTC11842_02809</name>
</gene>
<dbReference type="Pfam" id="PF08281">
    <property type="entry name" value="Sigma70_r4_2"/>
    <property type="match status" value="1"/>
</dbReference>
<reference evidence="8 9" key="1">
    <citation type="submission" date="2018-06" db="EMBL/GenBank/DDBJ databases">
        <authorList>
            <consortium name="Pathogen Informatics"/>
            <person name="Doyle S."/>
        </authorList>
    </citation>
    <scope>NUCLEOTIDE SEQUENCE [LARGE SCALE GENOMIC DNA]</scope>
    <source>
        <strain evidence="8 9">NCTC11842</strain>
    </source>
</reference>
<dbReference type="AlphaFoldDB" id="A0A2X2CIE6"/>
<evidence type="ECO:0000259" key="6">
    <source>
        <dbReference type="Pfam" id="PF08281"/>
    </source>
</evidence>
<feature type="domain" description="RNA polymerase sigma factor 70 region 4 type 2" evidence="6">
    <location>
        <begin position="111"/>
        <end position="163"/>
    </location>
</feature>
<dbReference type="Proteomes" id="UP000250443">
    <property type="component" value="Unassembled WGS sequence"/>
</dbReference>
<dbReference type="PANTHER" id="PTHR43133">
    <property type="entry name" value="RNA POLYMERASE ECF-TYPE SIGMA FACTO"/>
    <property type="match status" value="1"/>
</dbReference>
<evidence type="ECO:0000256" key="4">
    <source>
        <dbReference type="ARBA" id="ARBA00023163"/>
    </source>
</evidence>
<comment type="similarity">
    <text evidence="1">Belongs to the sigma-70 factor family. ECF subfamily.</text>
</comment>
<keyword evidence="4" id="KW-0804">Transcription</keyword>
<evidence type="ECO:0000256" key="3">
    <source>
        <dbReference type="ARBA" id="ARBA00023082"/>
    </source>
</evidence>
<keyword evidence="10" id="KW-1185">Reference proteome</keyword>
<dbReference type="InterPro" id="IPR014284">
    <property type="entry name" value="RNA_pol_sigma-70_dom"/>
</dbReference>
<dbReference type="SUPFAM" id="SSF88659">
    <property type="entry name" value="Sigma3 and sigma4 domains of RNA polymerase sigma factors"/>
    <property type="match status" value="1"/>
</dbReference>
<dbReference type="InterPro" id="IPR007627">
    <property type="entry name" value="RNA_pol_sigma70_r2"/>
</dbReference>
<keyword evidence="3" id="KW-0731">Sigma factor</keyword>
<dbReference type="InterPro" id="IPR013249">
    <property type="entry name" value="RNA_pol_sigma70_r4_t2"/>
</dbReference>
<evidence type="ECO:0000256" key="1">
    <source>
        <dbReference type="ARBA" id="ARBA00010641"/>
    </source>
</evidence>
<keyword evidence="2" id="KW-0805">Transcription regulation</keyword>
<dbReference type="NCBIfam" id="NF009180">
    <property type="entry name" value="PRK12528.1"/>
    <property type="match status" value="1"/>
</dbReference>
<dbReference type="InterPro" id="IPR036388">
    <property type="entry name" value="WH-like_DNA-bd_sf"/>
</dbReference>
<evidence type="ECO:0000313" key="10">
    <source>
        <dbReference type="Proteomes" id="UP000626180"/>
    </source>
</evidence>
<name>A0A2X2CIE6_PSELU</name>
<dbReference type="GeneID" id="300269055"/>
<protein>
    <submittedName>
        <fullName evidence="7 8">RNA polymerase sigma factor</fullName>
    </submittedName>
</protein>
<dbReference type="CDD" id="cd06171">
    <property type="entry name" value="Sigma70_r4"/>
    <property type="match status" value="1"/>
</dbReference>
<dbReference type="InterPro" id="IPR013324">
    <property type="entry name" value="RNA_pol_sigma_r3/r4-like"/>
</dbReference>
<dbReference type="NCBIfam" id="TIGR02937">
    <property type="entry name" value="sigma70-ECF"/>
    <property type="match status" value="1"/>
</dbReference>
<sequence length="170" mass="19066">MHASSTSPQGDLGQLYHEHRSWVFGWLRRRLGCSDSADDLTHDTFIRLLGSQELGRLAEPRAFLITVAKRVLFNHYRRQDIERAYLDALAALPEQEVPSEEVRAIALETLLELARVLDGLAEPIKQAFLLAQLDGMPYADIAAHLGISLATVKRYIAKAAQQCYFAECMA</sequence>
<accession>A0A2X2CIE6</accession>
<dbReference type="GO" id="GO:0016987">
    <property type="term" value="F:sigma factor activity"/>
    <property type="evidence" value="ECO:0007669"/>
    <property type="project" value="UniProtKB-KW"/>
</dbReference>
<dbReference type="EMBL" id="UAUF01000012">
    <property type="protein sequence ID" value="SPZ08482.1"/>
    <property type="molecule type" value="Genomic_DNA"/>
</dbReference>
<dbReference type="SUPFAM" id="SSF88946">
    <property type="entry name" value="Sigma2 domain of RNA polymerase sigma factors"/>
    <property type="match status" value="1"/>
</dbReference>
<dbReference type="RefSeq" id="WP_010795003.1">
    <property type="nucleotide sequence ID" value="NZ_CP069262.1"/>
</dbReference>
<proteinExistence type="inferred from homology"/>
<reference evidence="7 10" key="2">
    <citation type="submission" date="2020-10" db="EMBL/GenBank/DDBJ databases">
        <title>Genome sequences of Pseudomonas isolates.</title>
        <authorList>
            <person name="Wessels L."/>
            <person name="Reich F."/>
            <person name="Hammerl J."/>
        </authorList>
    </citation>
    <scope>NUCLEOTIDE SEQUENCE [LARGE SCALE GENOMIC DNA]</scope>
    <source>
        <strain evidence="7 10">20-MO00624-0</strain>
    </source>
</reference>
<dbReference type="GO" id="GO:0003677">
    <property type="term" value="F:DNA binding"/>
    <property type="evidence" value="ECO:0007669"/>
    <property type="project" value="InterPro"/>
</dbReference>
<evidence type="ECO:0000259" key="5">
    <source>
        <dbReference type="Pfam" id="PF04542"/>
    </source>
</evidence>
<evidence type="ECO:0000313" key="9">
    <source>
        <dbReference type="Proteomes" id="UP000250443"/>
    </source>
</evidence>
<dbReference type="PANTHER" id="PTHR43133:SF63">
    <property type="entry name" value="RNA POLYMERASE SIGMA FACTOR FECI-RELATED"/>
    <property type="match status" value="1"/>
</dbReference>
<dbReference type="Pfam" id="PF04542">
    <property type="entry name" value="Sigma70_r2"/>
    <property type="match status" value="1"/>
</dbReference>
<dbReference type="Proteomes" id="UP000626180">
    <property type="component" value="Unassembled WGS sequence"/>
</dbReference>